<dbReference type="InterPro" id="IPR055303">
    <property type="entry name" value="ATMIN"/>
</dbReference>
<dbReference type="PROSITE" id="PS50157">
    <property type="entry name" value="ZINC_FINGER_C2H2_2"/>
    <property type="match status" value="1"/>
</dbReference>
<keyword evidence="4" id="KW-1185">Reference proteome</keyword>
<keyword evidence="1" id="KW-0862">Zinc</keyword>
<dbReference type="SMART" id="SM00355">
    <property type="entry name" value="ZnF_C2H2"/>
    <property type="match status" value="4"/>
</dbReference>
<organism evidence="3 4">
    <name type="scientific">Cichlidogyrus casuarinus</name>
    <dbReference type="NCBI Taxonomy" id="1844966"/>
    <lineage>
        <taxon>Eukaryota</taxon>
        <taxon>Metazoa</taxon>
        <taxon>Spiralia</taxon>
        <taxon>Lophotrochozoa</taxon>
        <taxon>Platyhelminthes</taxon>
        <taxon>Monogenea</taxon>
        <taxon>Monopisthocotylea</taxon>
        <taxon>Dactylogyridea</taxon>
        <taxon>Ancyrocephalidae</taxon>
        <taxon>Cichlidogyrus</taxon>
    </lineage>
</organism>
<dbReference type="PANTHER" id="PTHR46664">
    <property type="entry name" value="ATM INTERACTOR"/>
    <property type="match status" value="1"/>
</dbReference>
<dbReference type="InterPro" id="IPR013087">
    <property type="entry name" value="Znf_C2H2_type"/>
</dbReference>
<dbReference type="Proteomes" id="UP001626550">
    <property type="component" value="Unassembled WGS sequence"/>
</dbReference>
<dbReference type="PROSITE" id="PS00028">
    <property type="entry name" value="ZINC_FINGER_C2H2_1"/>
    <property type="match status" value="2"/>
</dbReference>
<evidence type="ECO:0000256" key="1">
    <source>
        <dbReference type="PROSITE-ProRule" id="PRU00042"/>
    </source>
</evidence>
<dbReference type="GO" id="GO:0008270">
    <property type="term" value="F:zinc ion binding"/>
    <property type="evidence" value="ECO:0007669"/>
    <property type="project" value="UniProtKB-KW"/>
</dbReference>
<name>A0ABD2QI91_9PLAT</name>
<proteinExistence type="predicted"/>
<dbReference type="PANTHER" id="PTHR46664:SF1">
    <property type="entry name" value="ATM INTERACTOR"/>
    <property type="match status" value="1"/>
</dbReference>
<gene>
    <name evidence="3" type="ORF">Ciccas_002893</name>
</gene>
<dbReference type="EMBL" id="JBJKFK010000243">
    <property type="protein sequence ID" value="KAL3318446.1"/>
    <property type="molecule type" value="Genomic_DNA"/>
</dbReference>
<feature type="domain" description="C2H2-type" evidence="2">
    <location>
        <begin position="23"/>
        <end position="51"/>
    </location>
</feature>
<protein>
    <recommendedName>
        <fullName evidence="2">C2H2-type domain-containing protein</fullName>
    </recommendedName>
</protein>
<evidence type="ECO:0000313" key="3">
    <source>
        <dbReference type="EMBL" id="KAL3318446.1"/>
    </source>
</evidence>
<comment type="caution">
    <text evidence="3">The sequence shown here is derived from an EMBL/GenBank/DDBJ whole genome shotgun (WGS) entry which is preliminary data.</text>
</comment>
<sequence length="398" mass="46153">MINEAFHLYPSEEELNELPQQSYTCTECSATFKNKVHLLFHSEKSHGLTKLKDTRVLPFTLKRKAFDSFIYHCPISSCRHHARDSKGGFRKYNKLKQHFEVAHMPKKFSCKRCQKAFQTPFLLKNHENTCGMRFVCPMCKRHYSLKKFIMQHFRRSHKDSGISIEDFSHSLFIYQEKPLDLSKEDRLGQQICNNAGTSTNLPLISRSVECGRQEFPFLEPWIPHVDNETQTTSFLRFINGDPKHSNSSKNVIDHACTTEPELLDVNTCTNGSRYDFDRFHNADFVDTLLDLSTSERALNWDEIDFDCITQAKGISCQTTPAQTKPQEVQVVLPSIDELQPQILRGEQCAKAVETTDFGPFDWSSLDYQHRDPFFYLEESLWPDVKRSKCAMHTQTSDL</sequence>
<reference evidence="3 4" key="1">
    <citation type="submission" date="2024-11" db="EMBL/GenBank/DDBJ databases">
        <title>Adaptive evolution of stress response genes in parasites aligns with host niche diversity.</title>
        <authorList>
            <person name="Hahn C."/>
            <person name="Resl P."/>
        </authorList>
    </citation>
    <scope>NUCLEOTIDE SEQUENCE [LARGE SCALE GENOMIC DNA]</scope>
    <source>
        <strain evidence="3">EGGRZ-B1_66</strain>
        <tissue evidence="3">Body</tissue>
    </source>
</reference>
<evidence type="ECO:0000313" key="4">
    <source>
        <dbReference type="Proteomes" id="UP001626550"/>
    </source>
</evidence>
<evidence type="ECO:0000259" key="2">
    <source>
        <dbReference type="PROSITE" id="PS50157"/>
    </source>
</evidence>
<dbReference type="AlphaFoldDB" id="A0ABD2QI91"/>
<keyword evidence="1" id="KW-0479">Metal-binding</keyword>
<keyword evidence="1" id="KW-0863">Zinc-finger</keyword>
<accession>A0ABD2QI91</accession>